<dbReference type="RefSeq" id="WP_151000132.1">
    <property type="nucleotide sequence ID" value="NZ_BPQY01000103.1"/>
</dbReference>
<gene>
    <name evidence="1" type="ORF">F6X53_11380</name>
</gene>
<sequence>MALRKPLVLGDDGLPQVLQPGDAVSVPTNAPSLRVAANGETATVLPFGTPVFASSGTAVKRGQANAKASAKLVGLVYDASIAAGATGSIAQSGILAGTTAQWDAVAGTTGGLAVGAYYFLDAANPGKLTATPPTTAGQVNVCIGSALSSTELEVDVELPILL</sequence>
<accession>A0A6L3T377</accession>
<dbReference type="OrthoDB" id="9847646at2"/>
<keyword evidence="2" id="KW-1185">Reference proteome</keyword>
<organism evidence="1 2">
    <name type="scientific">Methylobacterium soli</name>
    <dbReference type="NCBI Taxonomy" id="553447"/>
    <lineage>
        <taxon>Bacteria</taxon>
        <taxon>Pseudomonadati</taxon>
        <taxon>Pseudomonadota</taxon>
        <taxon>Alphaproteobacteria</taxon>
        <taxon>Hyphomicrobiales</taxon>
        <taxon>Methylobacteriaceae</taxon>
        <taxon>Methylobacterium</taxon>
    </lineage>
</organism>
<dbReference type="EMBL" id="VZZK01000009">
    <property type="protein sequence ID" value="KAB1079397.1"/>
    <property type="molecule type" value="Genomic_DNA"/>
</dbReference>
<dbReference type="Proteomes" id="UP000474159">
    <property type="component" value="Unassembled WGS sequence"/>
</dbReference>
<comment type="caution">
    <text evidence="1">The sequence shown here is derived from an EMBL/GenBank/DDBJ whole genome shotgun (WGS) entry which is preliminary data.</text>
</comment>
<name>A0A6L3T377_9HYPH</name>
<evidence type="ECO:0000313" key="1">
    <source>
        <dbReference type="EMBL" id="KAB1079397.1"/>
    </source>
</evidence>
<protein>
    <recommendedName>
        <fullName evidence="3">DUF2190 family protein</fullName>
    </recommendedName>
</protein>
<proteinExistence type="predicted"/>
<reference evidence="1 2" key="1">
    <citation type="submission" date="2019-09" db="EMBL/GenBank/DDBJ databases">
        <title>YIM 48816 draft genome.</title>
        <authorList>
            <person name="Jiang L."/>
        </authorList>
    </citation>
    <scope>NUCLEOTIDE SEQUENCE [LARGE SCALE GENOMIC DNA]</scope>
    <source>
        <strain evidence="1 2">YIM 48816</strain>
    </source>
</reference>
<evidence type="ECO:0008006" key="3">
    <source>
        <dbReference type="Google" id="ProtNLM"/>
    </source>
</evidence>
<dbReference type="AlphaFoldDB" id="A0A6L3T377"/>
<evidence type="ECO:0000313" key="2">
    <source>
        <dbReference type="Proteomes" id="UP000474159"/>
    </source>
</evidence>